<protein>
    <recommendedName>
        <fullName evidence="9">Lipoprotein signal peptidase</fullName>
        <ecNumber evidence="9">3.4.23.36</ecNumber>
    </recommendedName>
    <alternativeName>
        <fullName evidence="9">Prolipoprotein signal peptidase</fullName>
    </alternativeName>
    <alternativeName>
        <fullName evidence="9">Signal peptidase II</fullName>
        <shortName evidence="9">SPase II</shortName>
    </alternativeName>
</protein>
<name>U1QST1_9BIFI</name>
<dbReference type="HAMAP" id="MF_00161">
    <property type="entry name" value="LspA"/>
    <property type="match status" value="1"/>
</dbReference>
<comment type="catalytic activity">
    <reaction evidence="9">
        <text>Release of signal peptides from bacterial membrane prolipoproteins. Hydrolyzes -Xaa-Yaa-Zaa-|-(S,diacylglyceryl)Cys-, in which Xaa is hydrophobic (preferably Leu), and Yaa (Ala or Ser) and Zaa (Gly or Ala) have small, neutral side chains.</text>
        <dbReference type="EC" id="3.4.23.36"/>
    </reaction>
</comment>
<dbReference type="HOGENOM" id="CLU_083252_2_3_11"/>
<dbReference type="AlphaFoldDB" id="U1QST1"/>
<feature type="transmembrane region" description="Helical" evidence="9">
    <location>
        <begin position="94"/>
        <end position="112"/>
    </location>
</feature>
<dbReference type="EC" id="3.4.23.36" evidence="9"/>
<keyword evidence="5 9" id="KW-0064">Aspartyl protease</keyword>
<keyword evidence="4 9" id="KW-0812">Transmembrane</keyword>
<dbReference type="GO" id="GO:0004190">
    <property type="term" value="F:aspartic-type endopeptidase activity"/>
    <property type="evidence" value="ECO:0007669"/>
    <property type="project" value="UniProtKB-UniRule"/>
</dbReference>
<feature type="transmembrane region" description="Helical" evidence="9">
    <location>
        <begin position="60"/>
        <end position="87"/>
    </location>
</feature>
<dbReference type="PANTHER" id="PTHR33695:SF1">
    <property type="entry name" value="LIPOPROTEIN SIGNAL PEPTIDASE"/>
    <property type="match status" value="1"/>
</dbReference>
<dbReference type="PATRIC" id="fig|1321816.3.peg.877"/>
<feature type="region of interest" description="Disordered" evidence="11">
    <location>
        <begin position="177"/>
        <end position="210"/>
    </location>
</feature>
<organism evidence="12 13">
    <name type="scientific">Alloscardovia omnicolens F0580</name>
    <dbReference type="NCBI Taxonomy" id="1321816"/>
    <lineage>
        <taxon>Bacteria</taxon>
        <taxon>Bacillati</taxon>
        <taxon>Actinomycetota</taxon>
        <taxon>Actinomycetes</taxon>
        <taxon>Bifidobacteriales</taxon>
        <taxon>Bifidobacteriaceae</taxon>
        <taxon>Alloscardovia</taxon>
    </lineage>
</organism>
<comment type="pathway">
    <text evidence="9">Protein modification; lipoprotein biosynthesis (signal peptide cleavage).</text>
</comment>
<feature type="transmembrane region" description="Helical" evidence="9">
    <location>
        <begin position="132"/>
        <end position="157"/>
    </location>
</feature>
<gene>
    <name evidence="9" type="primary">lspA</name>
    <name evidence="12" type="ORF">HMPREF9244_00996</name>
</gene>
<evidence type="ECO:0000256" key="5">
    <source>
        <dbReference type="ARBA" id="ARBA00022750"/>
    </source>
</evidence>
<dbReference type="EMBL" id="AWSI01000032">
    <property type="protein sequence ID" value="ERH30505.1"/>
    <property type="molecule type" value="Genomic_DNA"/>
</dbReference>
<evidence type="ECO:0000256" key="3">
    <source>
        <dbReference type="ARBA" id="ARBA00022670"/>
    </source>
</evidence>
<evidence type="ECO:0000256" key="11">
    <source>
        <dbReference type="SAM" id="MobiDB-lite"/>
    </source>
</evidence>
<evidence type="ECO:0000256" key="4">
    <source>
        <dbReference type="ARBA" id="ARBA00022692"/>
    </source>
</evidence>
<dbReference type="GO" id="GO:0006508">
    <property type="term" value="P:proteolysis"/>
    <property type="evidence" value="ECO:0007669"/>
    <property type="project" value="UniProtKB-KW"/>
</dbReference>
<evidence type="ECO:0000256" key="8">
    <source>
        <dbReference type="ARBA" id="ARBA00023136"/>
    </source>
</evidence>
<comment type="caution">
    <text evidence="9">Lacks conserved residue(s) required for the propagation of feature annotation.</text>
</comment>
<proteinExistence type="inferred from homology"/>
<dbReference type="InterPro" id="IPR001872">
    <property type="entry name" value="Peptidase_A8"/>
</dbReference>
<evidence type="ECO:0000256" key="1">
    <source>
        <dbReference type="ARBA" id="ARBA00006139"/>
    </source>
</evidence>
<dbReference type="PANTHER" id="PTHR33695">
    <property type="entry name" value="LIPOPROTEIN SIGNAL PEPTIDASE"/>
    <property type="match status" value="1"/>
</dbReference>
<dbReference type="PRINTS" id="PR00781">
    <property type="entry name" value="LIPOSIGPTASE"/>
</dbReference>
<dbReference type="STRING" id="419015.HMPREF3214_00992"/>
<keyword evidence="7 9" id="KW-1133">Transmembrane helix</keyword>
<evidence type="ECO:0000256" key="9">
    <source>
        <dbReference type="HAMAP-Rule" id="MF_00161"/>
    </source>
</evidence>
<accession>U1QST1</accession>
<comment type="subcellular location">
    <subcellularLocation>
        <location evidence="9">Cell membrane</location>
        <topology evidence="9">Multi-pass membrane protein</topology>
    </subcellularLocation>
</comment>
<dbReference type="Proteomes" id="UP000016519">
    <property type="component" value="Unassembled WGS sequence"/>
</dbReference>
<evidence type="ECO:0000256" key="2">
    <source>
        <dbReference type="ARBA" id="ARBA00022475"/>
    </source>
</evidence>
<comment type="caution">
    <text evidence="12">The sequence shown here is derived from an EMBL/GenBank/DDBJ whole genome shotgun (WGS) entry which is preliminary data.</text>
</comment>
<keyword evidence="3 9" id="KW-0645">Protease</keyword>
<evidence type="ECO:0000256" key="10">
    <source>
        <dbReference type="RuleBase" id="RU004181"/>
    </source>
</evidence>
<evidence type="ECO:0000256" key="7">
    <source>
        <dbReference type="ARBA" id="ARBA00022989"/>
    </source>
</evidence>
<keyword evidence="8 9" id="KW-0472">Membrane</keyword>
<keyword evidence="2 9" id="KW-1003">Cell membrane</keyword>
<sequence length="210" mass="22383">MGRTSQRRSHWGVAVFLAAFAVCVALDQWTKSLALAHLTTGSDVELLGRFVRLTLVHNPGASLGVGSGVTWVITLFAVLVSIVLTVLGLRTKNMWWSFVSSLTVAGALGNVIDRFMYADGFLNGTVVDFINYGPFVGNVADIVLTLAAVGIIGGVLFSQPFGIAWLDKLVYGGEDEREHGERGEKAGHGENTGRSESGENTVLGESEAQN</sequence>
<feature type="active site" evidence="9">
    <location>
        <position position="141"/>
    </location>
</feature>
<feature type="active site" evidence="9">
    <location>
        <position position="128"/>
    </location>
</feature>
<comment type="function">
    <text evidence="9">This protein specifically catalyzes the removal of signal peptides from prolipoproteins.</text>
</comment>
<evidence type="ECO:0000313" key="13">
    <source>
        <dbReference type="Proteomes" id="UP000016519"/>
    </source>
</evidence>
<feature type="compositionally biased region" description="Basic and acidic residues" evidence="11">
    <location>
        <begin position="177"/>
        <end position="197"/>
    </location>
</feature>
<reference evidence="12 13" key="1">
    <citation type="submission" date="2013-08" db="EMBL/GenBank/DDBJ databases">
        <authorList>
            <person name="Weinstock G."/>
            <person name="Sodergren E."/>
            <person name="Wylie T."/>
            <person name="Fulton L."/>
            <person name="Fulton R."/>
            <person name="Fronick C."/>
            <person name="O'Laughlin M."/>
            <person name="Godfrey J."/>
            <person name="Miner T."/>
            <person name="Herter B."/>
            <person name="Appelbaum E."/>
            <person name="Cordes M."/>
            <person name="Lek S."/>
            <person name="Wollam A."/>
            <person name="Pepin K.H."/>
            <person name="Palsikar V.B."/>
            <person name="Mitreva M."/>
            <person name="Wilson R.K."/>
        </authorList>
    </citation>
    <scope>NUCLEOTIDE SEQUENCE [LARGE SCALE GENOMIC DNA]</scope>
    <source>
        <strain evidence="12 13">F0580</strain>
    </source>
</reference>
<evidence type="ECO:0000313" key="12">
    <source>
        <dbReference type="EMBL" id="ERH30505.1"/>
    </source>
</evidence>
<comment type="similarity">
    <text evidence="1 9 10">Belongs to the peptidase A8 family.</text>
</comment>
<keyword evidence="6 9" id="KW-0378">Hydrolase</keyword>
<dbReference type="Pfam" id="PF01252">
    <property type="entry name" value="Peptidase_A8"/>
    <property type="match status" value="1"/>
</dbReference>
<keyword evidence="13" id="KW-1185">Reference proteome</keyword>
<dbReference type="GO" id="GO:0005886">
    <property type="term" value="C:plasma membrane"/>
    <property type="evidence" value="ECO:0007669"/>
    <property type="project" value="UniProtKB-SubCell"/>
</dbReference>
<dbReference type="UniPathway" id="UPA00665"/>
<evidence type="ECO:0000256" key="6">
    <source>
        <dbReference type="ARBA" id="ARBA00022801"/>
    </source>
</evidence>